<dbReference type="InterPro" id="IPR052240">
    <property type="entry name" value="SAP_domain_ribonucleoprotein"/>
</dbReference>
<evidence type="ECO:0000313" key="5">
    <source>
        <dbReference type="Proteomes" id="UP000887566"/>
    </source>
</evidence>
<evidence type="ECO:0000256" key="2">
    <source>
        <dbReference type="ARBA" id="ARBA00046328"/>
    </source>
</evidence>
<proteinExistence type="inferred from homology"/>
<dbReference type="Gene3D" id="1.10.720.30">
    <property type="entry name" value="SAP domain"/>
    <property type="match status" value="1"/>
</dbReference>
<feature type="compositionally biased region" description="Basic and acidic residues" evidence="3">
    <location>
        <begin position="198"/>
        <end position="208"/>
    </location>
</feature>
<keyword evidence="5" id="KW-1185">Reference proteome</keyword>
<feature type="compositionally biased region" description="Low complexity" evidence="3">
    <location>
        <begin position="155"/>
        <end position="167"/>
    </location>
</feature>
<feature type="region of interest" description="Disordered" evidence="3">
    <location>
        <begin position="153"/>
        <end position="208"/>
    </location>
</feature>
<dbReference type="GO" id="GO:0005634">
    <property type="term" value="C:nucleus"/>
    <property type="evidence" value="ECO:0007669"/>
    <property type="project" value="TreeGrafter"/>
</dbReference>
<feature type="region of interest" description="Disordered" evidence="3">
    <location>
        <begin position="70"/>
        <end position="105"/>
    </location>
</feature>
<dbReference type="Pfam" id="PF02037">
    <property type="entry name" value="SAP"/>
    <property type="match status" value="1"/>
</dbReference>
<evidence type="ECO:0000256" key="3">
    <source>
        <dbReference type="SAM" id="MobiDB-lite"/>
    </source>
</evidence>
<name>A0A914WCC1_9BILA</name>
<accession>A0A914WCC1</accession>
<dbReference type="InterPro" id="IPR003034">
    <property type="entry name" value="SAP_dom"/>
</dbReference>
<dbReference type="PANTHER" id="PTHR46551:SF1">
    <property type="entry name" value="SAP DOMAIN-CONTAINING RIBONUCLEOPROTEIN"/>
    <property type="match status" value="1"/>
</dbReference>
<protein>
    <submittedName>
        <fullName evidence="6">SAP domain-containing protein</fullName>
    </submittedName>
</protein>
<dbReference type="GO" id="GO:0016973">
    <property type="term" value="P:poly(A)+ mRNA export from nucleus"/>
    <property type="evidence" value="ECO:0007669"/>
    <property type="project" value="TreeGrafter"/>
</dbReference>
<feature type="region of interest" description="Disordered" evidence="3">
    <location>
        <begin position="238"/>
        <end position="258"/>
    </location>
</feature>
<dbReference type="PROSITE" id="PS50800">
    <property type="entry name" value="SAP"/>
    <property type="match status" value="1"/>
</dbReference>
<evidence type="ECO:0000256" key="1">
    <source>
        <dbReference type="ARBA" id="ARBA00022553"/>
    </source>
</evidence>
<dbReference type="SMART" id="SM00513">
    <property type="entry name" value="SAP"/>
    <property type="match status" value="1"/>
</dbReference>
<evidence type="ECO:0000259" key="4">
    <source>
        <dbReference type="PROSITE" id="PS50800"/>
    </source>
</evidence>
<feature type="compositionally biased region" description="Low complexity" evidence="3">
    <location>
        <begin position="75"/>
        <end position="105"/>
    </location>
</feature>
<dbReference type="WBParaSite" id="PSAMB.scaffold3606size17615.g21986.t1">
    <property type="protein sequence ID" value="PSAMB.scaffold3606size17615.g21986.t1"/>
    <property type="gene ID" value="PSAMB.scaffold3606size17615.g21986"/>
</dbReference>
<dbReference type="PANTHER" id="PTHR46551">
    <property type="entry name" value="SAP DOMAIN-CONTAINING RIBONUCLEOPROTEIN"/>
    <property type="match status" value="1"/>
</dbReference>
<dbReference type="SUPFAM" id="SSF68906">
    <property type="entry name" value="SAP domain"/>
    <property type="match status" value="1"/>
</dbReference>
<dbReference type="Proteomes" id="UP000887566">
    <property type="component" value="Unplaced"/>
</dbReference>
<keyword evidence="1" id="KW-0597">Phosphoprotein</keyword>
<comment type="similarity">
    <text evidence="2">Belongs to the SAP domain-containing ribonucleoprotein family.</text>
</comment>
<feature type="domain" description="SAP" evidence="4">
    <location>
        <begin position="6"/>
        <end position="40"/>
    </location>
</feature>
<dbReference type="AlphaFoldDB" id="A0A914WCC1"/>
<dbReference type="InterPro" id="IPR036361">
    <property type="entry name" value="SAP_dom_sf"/>
</dbReference>
<organism evidence="5 6">
    <name type="scientific">Plectus sambesii</name>
    <dbReference type="NCBI Taxonomy" id="2011161"/>
    <lineage>
        <taxon>Eukaryota</taxon>
        <taxon>Metazoa</taxon>
        <taxon>Ecdysozoa</taxon>
        <taxon>Nematoda</taxon>
        <taxon>Chromadorea</taxon>
        <taxon>Plectida</taxon>
        <taxon>Plectina</taxon>
        <taxon>Plectoidea</taxon>
        <taxon>Plectidae</taxon>
        <taxon>Plectus</taxon>
    </lineage>
</organism>
<reference evidence="6" key="1">
    <citation type="submission" date="2022-11" db="UniProtKB">
        <authorList>
            <consortium name="WormBaseParasite"/>
        </authorList>
    </citation>
    <scope>IDENTIFICATION</scope>
</reference>
<evidence type="ECO:0000313" key="6">
    <source>
        <dbReference type="WBParaSite" id="PSAMB.scaffold3606size17615.g21986.t1"/>
    </source>
</evidence>
<sequence>MNAVELEKLTVVQLREQLKARGLATAGNKPALVQRLIESFTSEEKILQSGSISSEDADLEQITEEDVLGIETPAKKPAAARSAASADSKAAAPKPAAAKADPANGDAAKKIALNQELTAEELTAAERKLERAKKFNVQPQLSAEEAKKLRAERFGAQQKEGKAGAAAVPQDPEALKKRAERFGLPVKDATSTVSGPEADAKKQQRAERFGTAKAATATILPVDNEKILKRQERFGITSVSSDEVSAKKQKRAERFGIN</sequence>